<protein>
    <submittedName>
        <fullName evidence="2">DUF2314 domain-containing protein</fullName>
    </submittedName>
</protein>
<accession>A0ABW0IMP9</accession>
<evidence type="ECO:0000259" key="1">
    <source>
        <dbReference type="Pfam" id="PF10077"/>
    </source>
</evidence>
<evidence type="ECO:0000313" key="3">
    <source>
        <dbReference type="Proteomes" id="UP001596053"/>
    </source>
</evidence>
<dbReference type="EMBL" id="JBHSLW010000005">
    <property type="protein sequence ID" value="MFC5418343.1"/>
    <property type="molecule type" value="Genomic_DNA"/>
</dbReference>
<dbReference type="Proteomes" id="UP001596053">
    <property type="component" value="Unassembled WGS sequence"/>
</dbReference>
<name>A0ABW0IMP9_9HYPH</name>
<sequence>MQVEWQRRVVPGGLGFLGAALMAVSPVAAQVIDFRSSDREMNHAIAEARRTLPDFVALYRAGRGERHAVKVAIPYDRGREHVWMNLTAIEGDVFVGRIANDPVHLDKLNKGDSYRTGSAMVSDWNYMSGGQMYGSYTTRVAIKKLTPTQVRELGLKLAPLP</sequence>
<keyword evidence="3" id="KW-1185">Reference proteome</keyword>
<gene>
    <name evidence="2" type="ORF">ACFPOB_02065</name>
</gene>
<dbReference type="Pfam" id="PF10077">
    <property type="entry name" value="DUF2314"/>
    <property type="match status" value="1"/>
</dbReference>
<evidence type="ECO:0000313" key="2">
    <source>
        <dbReference type="EMBL" id="MFC5418343.1"/>
    </source>
</evidence>
<comment type="caution">
    <text evidence="2">The sequence shown here is derived from an EMBL/GenBank/DDBJ whole genome shotgun (WGS) entry which is preliminary data.</text>
</comment>
<proteinExistence type="predicted"/>
<dbReference type="InterPro" id="IPR018756">
    <property type="entry name" value="DUF2314"/>
</dbReference>
<organism evidence="2 3">
    <name type="scientific">Bosea eneae</name>
    <dbReference type="NCBI Taxonomy" id="151454"/>
    <lineage>
        <taxon>Bacteria</taxon>
        <taxon>Pseudomonadati</taxon>
        <taxon>Pseudomonadota</taxon>
        <taxon>Alphaproteobacteria</taxon>
        <taxon>Hyphomicrobiales</taxon>
        <taxon>Boseaceae</taxon>
        <taxon>Bosea</taxon>
    </lineage>
</organism>
<reference evidence="3" key="1">
    <citation type="journal article" date="2019" name="Int. J. Syst. Evol. Microbiol.">
        <title>The Global Catalogue of Microorganisms (GCM) 10K type strain sequencing project: providing services to taxonomists for standard genome sequencing and annotation.</title>
        <authorList>
            <consortium name="The Broad Institute Genomics Platform"/>
            <consortium name="The Broad Institute Genome Sequencing Center for Infectious Disease"/>
            <person name="Wu L."/>
            <person name="Ma J."/>
        </authorList>
    </citation>
    <scope>NUCLEOTIDE SEQUENCE [LARGE SCALE GENOMIC DNA]</scope>
    <source>
        <strain evidence="3">NCAIM B.01391</strain>
    </source>
</reference>
<dbReference type="RefSeq" id="WP_377795525.1">
    <property type="nucleotide sequence ID" value="NZ_JBHSLW010000005.1"/>
</dbReference>
<feature type="domain" description="DUF2314" evidence="1">
    <location>
        <begin position="38"/>
        <end position="149"/>
    </location>
</feature>